<dbReference type="SUPFAM" id="SSF81340">
    <property type="entry name" value="Clc chloride channel"/>
    <property type="match status" value="1"/>
</dbReference>
<evidence type="ECO:0000256" key="5">
    <source>
        <dbReference type="SAM" id="Phobius"/>
    </source>
</evidence>
<gene>
    <name evidence="6" type="ORF">UC7_01804</name>
</gene>
<dbReference type="EMBL" id="AJAU01000017">
    <property type="protein sequence ID" value="EOL46006.1"/>
    <property type="molecule type" value="Genomic_DNA"/>
</dbReference>
<feature type="transmembrane region" description="Helical" evidence="5">
    <location>
        <begin position="12"/>
        <end position="37"/>
    </location>
</feature>
<feature type="transmembrane region" description="Helical" evidence="5">
    <location>
        <begin position="145"/>
        <end position="170"/>
    </location>
</feature>
<dbReference type="InterPro" id="IPR014743">
    <property type="entry name" value="Cl-channel_core"/>
</dbReference>
<evidence type="ECO:0000256" key="2">
    <source>
        <dbReference type="ARBA" id="ARBA00022692"/>
    </source>
</evidence>
<dbReference type="OrthoDB" id="9767361at2"/>
<dbReference type="PATRIC" id="fig|1158612.3.peg.1789"/>
<feature type="transmembrane region" description="Helical" evidence="5">
    <location>
        <begin position="334"/>
        <end position="354"/>
    </location>
</feature>
<keyword evidence="2 5" id="KW-0812">Transmembrane</keyword>
<comment type="caution">
    <text evidence="6">The sequence shown here is derived from an EMBL/GenBank/DDBJ whole genome shotgun (WGS) entry which is preliminary data.</text>
</comment>
<dbReference type="PANTHER" id="PTHR43427">
    <property type="entry name" value="CHLORIDE CHANNEL PROTEIN CLC-E"/>
    <property type="match status" value="1"/>
</dbReference>
<proteinExistence type="predicted"/>
<keyword evidence="3 5" id="KW-1133">Transmembrane helix</keyword>
<evidence type="ECO:0000313" key="6">
    <source>
        <dbReference type="EMBL" id="EOL46006.1"/>
    </source>
</evidence>
<dbReference type="RefSeq" id="WP_010771927.1">
    <property type="nucleotide sequence ID" value="NZ_KB946333.1"/>
</dbReference>
<dbReference type="AlphaFoldDB" id="R3WDT7"/>
<evidence type="ECO:0000256" key="3">
    <source>
        <dbReference type="ARBA" id="ARBA00022989"/>
    </source>
</evidence>
<reference evidence="6 7" key="1">
    <citation type="submission" date="2013-02" db="EMBL/GenBank/DDBJ databases">
        <title>The Genome Sequence of Enterococcus caccae BAA-1240.</title>
        <authorList>
            <consortium name="The Broad Institute Genome Sequencing Platform"/>
            <consortium name="The Broad Institute Genome Sequencing Center for Infectious Disease"/>
            <person name="Earl A.M."/>
            <person name="Gilmore M.S."/>
            <person name="Lebreton F."/>
            <person name="Walker B."/>
            <person name="Young S.K."/>
            <person name="Zeng Q."/>
            <person name="Gargeya S."/>
            <person name="Fitzgerald M."/>
            <person name="Haas B."/>
            <person name="Abouelleil A."/>
            <person name="Alvarado L."/>
            <person name="Arachchi H.M."/>
            <person name="Berlin A.M."/>
            <person name="Chapman S.B."/>
            <person name="Dewar J."/>
            <person name="Goldberg J."/>
            <person name="Griggs A."/>
            <person name="Gujja S."/>
            <person name="Hansen M."/>
            <person name="Howarth C."/>
            <person name="Imamovic A."/>
            <person name="Larimer J."/>
            <person name="McCowan C."/>
            <person name="Murphy C."/>
            <person name="Neiman D."/>
            <person name="Pearson M."/>
            <person name="Priest M."/>
            <person name="Roberts A."/>
            <person name="Saif S."/>
            <person name="Shea T."/>
            <person name="Sisk P."/>
            <person name="Sykes S."/>
            <person name="Wortman J."/>
            <person name="Nusbaum C."/>
            <person name="Birren B."/>
        </authorList>
    </citation>
    <scope>NUCLEOTIDE SEQUENCE [LARGE SCALE GENOMIC DNA]</scope>
    <source>
        <strain evidence="6 7">ATCC BAA-1240</strain>
    </source>
</reference>
<evidence type="ECO:0000256" key="4">
    <source>
        <dbReference type="ARBA" id="ARBA00023136"/>
    </source>
</evidence>
<dbReference type="GO" id="GO:0016020">
    <property type="term" value="C:membrane"/>
    <property type="evidence" value="ECO:0007669"/>
    <property type="project" value="UniProtKB-SubCell"/>
</dbReference>
<dbReference type="GO" id="GO:0015108">
    <property type="term" value="F:chloride transmembrane transporter activity"/>
    <property type="evidence" value="ECO:0007669"/>
    <property type="project" value="InterPro"/>
</dbReference>
<organism evidence="6 7">
    <name type="scientific">Enterococcus caccae ATCC BAA-1240</name>
    <dbReference type="NCBI Taxonomy" id="1158612"/>
    <lineage>
        <taxon>Bacteria</taxon>
        <taxon>Bacillati</taxon>
        <taxon>Bacillota</taxon>
        <taxon>Bacilli</taxon>
        <taxon>Lactobacillales</taxon>
        <taxon>Enterococcaceae</taxon>
        <taxon>Enterococcus</taxon>
    </lineage>
</organism>
<feature type="transmembrane region" description="Helical" evidence="5">
    <location>
        <begin position="215"/>
        <end position="237"/>
    </location>
</feature>
<keyword evidence="4 5" id="KW-0472">Membrane</keyword>
<keyword evidence="7" id="KW-1185">Reference proteome</keyword>
<feature type="transmembrane region" description="Helical" evidence="5">
    <location>
        <begin position="361"/>
        <end position="388"/>
    </location>
</feature>
<feature type="transmembrane region" description="Helical" evidence="5">
    <location>
        <begin position="257"/>
        <end position="275"/>
    </location>
</feature>
<evidence type="ECO:0000313" key="7">
    <source>
        <dbReference type="Proteomes" id="UP000013840"/>
    </source>
</evidence>
<dbReference type="STRING" id="317735.RU98_GL001977"/>
<dbReference type="Proteomes" id="UP000013840">
    <property type="component" value="Unassembled WGS sequence"/>
</dbReference>
<dbReference type="eggNOG" id="COG0038">
    <property type="taxonomic scope" value="Bacteria"/>
</dbReference>
<dbReference type="CDD" id="cd03682">
    <property type="entry name" value="ClC_sycA_like"/>
    <property type="match status" value="1"/>
</dbReference>
<dbReference type="InterPro" id="IPR001807">
    <property type="entry name" value="ClC"/>
</dbReference>
<sequence length="435" mass="47526">MERELNTPLKISIYMLKWLMITSLIGLIMGVLSAFFLKSLDTVTEIRLDNPELLLLLPISGASFAFLYKKYGGSAIRGNNLVIDQANGKQENIPLRLIPLTLFGTITTHLFGGSVGREGTAVQMGGATANAIGKFFRLDSIEREIVIISGISAGFSSVFGTPLAGTIFGLEVLVMGRLRSDGLFPSFFAAFFANFVTESFGITHTHYSMEQIPNWSLLLFSKIMIAGICFGLAGWLFSRSLAWIKKVYANWFGNVVLRNFVGGLVVVGAVYILQTQRYLGLSLPLLKDAFNGENQWFDFLGKLFFTVLSLGAGFQGGEVTPLFEIGATLGSSLAMLLHVSVPFLAGLGFIGVFSGATNTPIACFIMGIELFGSDAALFLFMICLISYMCSGNAGIYSAQKIEIEKGVLFLPILTNWQNRKRNKKTYATLDDEVKK</sequence>
<dbReference type="PANTHER" id="PTHR43427:SF12">
    <property type="entry name" value="CHLORIDE TRANSPORTER"/>
    <property type="match status" value="1"/>
</dbReference>
<dbReference type="Pfam" id="PF00654">
    <property type="entry name" value="Voltage_CLC"/>
    <property type="match status" value="1"/>
</dbReference>
<evidence type="ECO:0000256" key="1">
    <source>
        <dbReference type="ARBA" id="ARBA00004141"/>
    </source>
</evidence>
<accession>R3WDT7</accession>
<feature type="transmembrane region" description="Helical" evidence="5">
    <location>
        <begin position="182"/>
        <end position="203"/>
    </location>
</feature>
<protein>
    <submittedName>
        <fullName evidence="6">Voltage-gated chloride channel family protein</fullName>
    </submittedName>
</protein>
<comment type="subcellular location">
    <subcellularLocation>
        <location evidence="1">Membrane</location>
        <topology evidence="1">Multi-pass membrane protein</topology>
    </subcellularLocation>
</comment>
<dbReference type="InterPro" id="IPR050368">
    <property type="entry name" value="ClC-type_chloride_channel"/>
</dbReference>
<name>R3WDT7_9ENTE</name>
<dbReference type="Gene3D" id="1.10.3080.10">
    <property type="entry name" value="Clc chloride channel"/>
    <property type="match status" value="1"/>
</dbReference>